<dbReference type="Proteomes" id="UP000810207">
    <property type="component" value="Unassembled WGS sequence"/>
</dbReference>
<dbReference type="PANTHER" id="PTHR40469:SF2">
    <property type="entry name" value="GALACTOSE-BINDING DOMAIN-LIKE SUPERFAMILY PROTEIN"/>
    <property type="match status" value="1"/>
</dbReference>
<feature type="domain" description="ThuA-like" evidence="1">
    <location>
        <begin position="3"/>
        <end position="215"/>
    </location>
</feature>
<name>A0ABS4RUD5_PAEXY</name>
<dbReference type="EMBL" id="JAGIKV010000006">
    <property type="protein sequence ID" value="MBP2245402.1"/>
    <property type="molecule type" value="Genomic_DNA"/>
</dbReference>
<dbReference type="InterPro" id="IPR029010">
    <property type="entry name" value="ThuA-like"/>
</dbReference>
<evidence type="ECO:0000313" key="2">
    <source>
        <dbReference type="EMBL" id="MBP2245402.1"/>
    </source>
</evidence>
<dbReference type="Pfam" id="PF06283">
    <property type="entry name" value="ThuA"/>
    <property type="match status" value="1"/>
</dbReference>
<gene>
    <name evidence="2" type="ORF">J2Z28_002020</name>
</gene>
<protein>
    <submittedName>
        <fullName evidence="2">Type 1 glutamine amidotransferase</fullName>
    </submittedName>
</protein>
<dbReference type="SUPFAM" id="SSF52317">
    <property type="entry name" value="Class I glutamine amidotransferase-like"/>
    <property type="match status" value="1"/>
</dbReference>
<reference evidence="2 3" key="1">
    <citation type="submission" date="2021-03" db="EMBL/GenBank/DDBJ databases">
        <title>Genomic Encyclopedia of Type Strains, Phase IV (KMG-IV): sequencing the most valuable type-strain genomes for metagenomic binning, comparative biology and taxonomic classification.</title>
        <authorList>
            <person name="Goeker M."/>
        </authorList>
    </citation>
    <scope>NUCLEOTIDE SEQUENCE [LARGE SCALE GENOMIC DNA]</scope>
    <source>
        <strain evidence="2 3">DSM 21292</strain>
    </source>
</reference>
<proteinExistence type="predicted"/>
<evidence type="ECO:0000313" key="3">
    <source>
        <dbReference type="Proteomes" id="UP000810207"/>
    </source>
</evidence>
<keyword evidence="3" id="KW-1185">Reference proteome</keyword>
<dbReference type="InterPro" id="IPR029062">
    <property type="entry name" value="Class_I_gatase-like"/>
</dbReference>
<accession>A0ABS4RUD5</accession>
<organism evidence="2 3">
    <name type="scientific">Paenibacillus xylanexedens</name>
    <dbReference type="NCBI Taxonomy" id="528191"/>
    <lineage>
        <taxon>Bacteria</taxon>
        <taxon>Bacillati</taxon>
        <taxon>Bacillota</taxon>
        <taxon>Bacilli</taxon>
        <taxon>Bacillales</taxon>
        <taxon>Paenibacillaceae</taxon>
        <taxon>Paenibacillus</taxon>
    </lineage>
</organism>
<sequence length="241" mass="26608">MSKALIVWGGWDGHEPEQVAAIFERILKEEQFEVEVSNTLESYADAEKLLGLDLIVPLWTMGQIEQELVNNVSAAVQSGVGLAGLHGGMCDAFRNNVDWQFMTGGQWVAHPGNDGVEYMVNMKRGSSPLLDHIEDFQVKSEQYYLHVDPAVEVLATTRFPVVTGPHAANGPVDMPVVWTKRWGAGRVFYNSLGHHADIVDMKPVTEMMRSGFKWTAAGKELAKSRVSASTEVYTGMADNQN</sequence>
<dbReference type="RefSeq" id="WP_211082254.1">
    <property type="nucleotide sequence ID" value="NZ_CBCSLC010000003.1"/>
</dbReference>
<evidence type="ECO:0000259" key="1">
    <source>
        <dbReference type="Pfam" id="PF06283"/>
    </source>
</evidence>
<keyword evidence="2" id="KW-0315">Glutamine amidotransferase</keyword>
<dbReference type="PANTHER" id="PTHR40469">
    <property type="entry name" value="SECRETED GLYCOSYL HYDROLASE"/>
    <property type="match status" value="1"/>
</dbReference>
<dbReference type="Gene3D" id="3.40.50.880">
    <property type="match status" value="1"/>
</dbReference>
<comment type="caution">
    <text evidence="2">The sequence shown here is derived from an EMBL/GenBank/DDBJ whole genome shotgun (WGS) entry which is preliminary data.</text>
</comment>